<proteinExistence type="predicted"/>
<keyword evidence="2" id="KW-1185">Reference proteome</keyword>
<reference evidence="1 2" key="1">
    <citation type="submission" date="2017-01" db="EMBL/GenBank/DDBJ databases">
        <title>Genomic analysis of Xuhuaishuia manganoxidans DY6-4.</title>
        <authorList>
            <person name="Wang X."/>
        </authorList>
    </citation>
    <scope>NUCLEOTIDE SEQUENCE [LARGE SCALE GENOMIC DNA]</scope>
    <source>
        <strain evidence="1 2">DY6-4</strain>
    </source>
</reference>
<organism evidence="1 2">
    <name type="scientific">Brevirhabdus pacifica</name>
    <dbReference type="NCBI Taxonomy" id="1267768"/>
    <lineage>
        <taxon>Bacteria</taxon>
        <taxon>Pseudomonadati</taxon>
        <taxon>Pseudomonadota</taxon>
        <taxon>Alphaproteobacteria</taxon>
        <taxon>Rhodobacterales</taxon>
        <taxon>Paracoccaceae</taxon>
        <taxon>Brevirhabdus</taxon>
    </lineage>
</organism>
<evidence type="ECO:0000313" key="1">
    <source>
        <dbReference type="EMBL" id="APX89769.1"/>
    </source>
</evidence>
<dbReference type="RefSeq" id="WP_076979791.1">
    <property type="nucleotide sequence ID" value="NZ_CP019124.1"/>
</dbReference>
<dbReference type="EMBL" id="CP019124">
    <property type="protein sequence ID" value="APX89769.1"/>
    <property type="molecule type" value="Genomic_DNA"/>
</dbReference>
<evidence type="ECO:0000313" key="2">
    <source>
        <dbReference type="Proteomes" id="UP000187266"/>
    </source>
</evidence>
<dbReference type="OrthoDB" id="7860177at2"/>
<accession>A0A2M9DD71</accession>
<sequence length="94" mass="10321">MTDTAHHSTSNTEDLQPCEKEVFTFARQIGVVCAICLLVGGTGLIATSGQASWDIARSFYLALVVIGPVGILIAQRFLRILMKHTQKELSIFDR</sequence>
<dbReference type="STRING" id="1267768.BV394_08610"/>
<accession>A0A1U7DIP1</accession>
<dbReference type="AlphaFoldDB" id="A0A1U7DIP1"/>
<protein>
    <submittedName>
        <fullName evidence="1">Uncharacterized protein</fullName>
    </submittedName>
</protein>
<gene>
    <name evidence="1" type="ORF">BV394_08610</name>
</gene>
<dbReference type="Proteomes" id="UP000187266">
    <property type="component" value="Chromosome"/>
</dbReference>
<name>A0A1U7DIP1_9RHOB</name>